<dbReference type="InterPro" id="IPR008838">
    <property type="entry name" value="Variable_surface_protein_TREHY"/>
</dbReference>
<dbReference type="Proteomes" id="UP000322814">
    <property type="component" value="Unassembled WGS sequence"/>
</dbReference>
<gene>
    <name evidence="1" type="ORF">EPJ78_05430</name>
</gene>
<dbReference type="AlphaFoldDB" id="A0A5C8EK91"/>
<dbReference type="Pfam" id="PF05540">
    <property type="entry name" value="Serpulina_VSP"/>
    <property type="match status" value="1"/>
</dbReference>
<accession>A0A5C8EK91</accession>
<dbReference type="RefSeq" id="WP_147770780.1">
    <property type="nucleotide sequence ID" value="NZ_SAYB01000003.1"/>
</dbReference>
<name>A0A5C8EK91_9SPIR</name>
<sequence length="405" mass="43695">MKKIFLTTIALLSIASASVFGMYGVNSGDWIGFLTHGNQFRARMGQLGFTLGNDTIKGTFGFFNNGRGTWGGMLANNATDTTTTGGPSAGLFYDFTPTISMGLAYTSSLISVGVGYNATIGKRYDRYNDKTAPKKVEAVVHTPVLVLNALDNAFRMAIPIQVVNLTDKGNGAKGSVTAVSLEAQFRYYSGLDFLPQIRLYIKYGNYGGQLSQGGQKLKQTFEESFGFDFRLYFGSMVEEVAIQPIVKLAYNVALGKQHNVRNVTALKALDDSATYIQSVAEVFAGLATEPTLRYNGTAIGAAWKKGAWDLTLAPALGITANSDIVSLYVEPSLGLTITQLGNATDNKAKETYGLAWGTYAEIYITPIKNLEWYFEADVSGGDATIPELPVKFAASTGITWYLPAL</sequence>
<reference evidence="1 2" key="1">
    <citation type="journal article" date="1992" name="Lakartidningen">
        <title>[Penicillin V and not amoxicillin is the first choice preparation in acute otitis].</title>
        <authorList>
            <person name="Kamme C."/>
            <person name="Lundgren K."/>
            <person name="Prellner K."/>
        </authorList>
    </citation>
    <scope>NUCLEOTIDE SEQUENCE [LARGE SCALE GENOMIC DNA]</scope>
    <source>
        <strain evidence="1 2">PC4580III</strain>
    </source>
</reference>
<protein>
    <submittedName>
        <fullName evidence="1">Cell surface protein</fullName>
    </submittedName>
</protein>
<dbReference type="EMBL" id="SAYB01000003">
    <property type="protein sequence ID" value="TXJ38143.1"/>
    <property type="molecule type" value="Genomic_DNA"/>
</dbReference>
<evidence type="ECO:0000313" key="1">
    <source>
        <dbReference type="EMBL" id="TXJ38143.1"/>
    </source>
</evidence>
<evidence type="ECO:0000313" key="2">
    <source>
        <dbReference type="Proteomes" id="UP000322814"/>
    </source>
</evidence>
<proteinExistence type="predicted"/>
<comment type="caution">
    <text evidence="1">The sequence shown here is derived from an EMBL/GenBank/DDBJ whole genome shotgun (WGS) entry which is preliminary data.</text>
</comment>
<organism evidence="1 2">
    <name type="scientific">Brachyspira aalborgi</name>
    <dbReference type="NCBI Taxonomy" id="29522"/>
    <lineage>
        <taxon>Bacteria</taxon>
        <taxon>Pseudomonadati</taxon>
        <taxon>Spirochaetota</taxon>
        <taxon>Spirochaetia</taxon>
        <taxon>Brachyspirales</taxon>
        <taxon>Brachyspiraceae</taxon>
        <taxon>Brachyspira</taxon>
    </lineage>
</organism>